<evidence type="ECO:0000313" key="1">
    <source>
        <dbReference type="EMBL" id="SBV33734.1"/>
    </source>
</evidence>
<proteinExistence type="predicted"/>
<gene>
    <name evidence="1" type="ORF">SPPYR_2614</name>
</gene>
<keyword evidence="1" id="KW-0808">Transferase</keyword>
<accession>A0A1Y5Q2N0</accession>
<dbReference type="RefSeq" id="WP_295319953.1">
    <property type="nucleotide sequence ID" value="NZ_LT598653.1"/>
</dbReference>
<dbReference type="EMBL" id="LT598653">
    <property type="protein sequence ID" value="SBV33734.1"/>
    <property type="molecule type" value="Genomic_DNA"/>
</dbReference>
<sequence length="67" mass="6908">MGVARWLDFHEVAEPVRRPKLAALRARLDADPAVAYAAALENGGSAAGGPACLGHVPLAEVIARYGA</sequence>
<dbReference type="AlphaFoldDB" id="A0A1Y5Q2N0"/>
<dbReference type="KEGG" id="sphu:SPPYR_2614"/>
<dbReference type="GO" id="GO:0016740">
    <property type="term" value="F:transferase activity"/>
    <property type="evidence" value="ECO:0007669"/>
    <property type="project" value="UniProtKB-KW"/>
</dbReference>
<name>A0A1Y5Q2N0_9SPHN</name>
<organism evidence="1">
    <name type="scientific">uncultured Sphingopyxis sp</name>
    <dbReference type="NCBI Taxonomy" id="310581"/>
    <lineage>
        <taxon>Bacteria</taxon>
        <taxon>Pseudomonadati</taxon>
        <taxon>Pseudomonadota</taxon>
        <taxon>Alphaproteobacteria</taxon>
        <taxon>Sphingomonadales</taxon>
        <taxon>Sphingomonadaceae</taxon>
        <taxon>Sphingopyxis</taxon>
        <taxon>environmental samples</taxon>
    </lineage>
</organism>
<protein>
    <submittedName>
        <fullName evidence="1">Glutathione S-transferase-like protein</fullName>
    </submittedName>
</protein>
<reference evidence="1" key="1">
    <citation type="submission" date="2016-03" db="EMBL/GenBank/DDBJ databases">
        <authorList>
            <person name="Ploux O."/>
        </authorList>
    </citation>
    <scope>NUCLEOTIDE SEQUENCE</scope>
    <source>
        <strain evidence="1">UC10</strain>
    </source>
</reference>